<evidence type="ECO:0000313" key="2">
    <source>
        <dbReference type="Proteomes" id="UP000467841"/>
    </source>
</evidence>
<keyword evidence="2" id="KW-1185">Reference proteome</keyword>
<reference evidence="1" key="1">
    <citation type="submission" date="2020-01" db="EMBL/GenBank/DDBJ databases">
        <authorList>
            <person name="Mishra B."/>
        </authorList>
    </citation>
    <scope>NUCLEOTIDE SEQUENCE [LARGE SCALE GENOMIC DNA]</scope>
</reference>
<comment type="caution">
    <text evidence="1">The sequence shown here is derived from an EMBL/GenBank/DDBJ whole genome shotgun (WGS) entry which is preliminary data.</text>
</comment>
<sequence length="111" mass="12771">MSFPYIKYFTDIVEGKKRVGPPTKDDFDAAHRLVQFLIIFYKATIFLSASNSVCSHKLYHAIVTMSSNISLLSTNPGPDEVLREKAFAMLMKLGKYWDPFDKRVEMNKLVF</sequence>
<dbReference type="Proteomes" id="UP000467841">
    <property type="component" value="Unassembled WGS sequence"/>
</dbReference>
<dbReference type="EMBL" id="CACVBM020000111">
    <property type="protein sequence ID" value="CAA7014505.1"/>
    <property type="molecule type" value="Genomic_DNA"/>
</dbReference>
<accession>A0A6D2HGX9</accession>
<dbReference type="AlphaFoldDB" id="A0A6D2HGX9"/>
<gene>
    <name evidence="1" type="ORF">MERR_LOCUS1739</name>
</gene>
<proteinExistence type="predicted"/>
<evidence type="ECO:0000313" key="1">
    <source>
        <dbReference type="EMBL" id="CAA7014505.1"/>
    </source>
</evidence>
<name>A0A6D2HGX9_9BRAS</name>
<protein>
    <submittedName>
        <fullName evidence="1">Uncharacterized protein</fullName>
    </submittedName>
</protein>
<organism evidence="1 2">
    <name type="scientific">Microthlaspi erraticum</name>
    <dbReference type="NCBI Taxonomy" id="1685480"/>
    <lineage>
        <taxon>Eukaryota</taxon>
        <taxon>Viridiplantae</taxon>
        <taxon>Streptophyta</taxon>
        <taxon>Embryophyta</taxon>
        <taxon>Tracheophyta</taxon>
        <taxon>Spermatophyta</taxon>
        <taxon>Magnoliopsida</taxon>
        <taxon>eudicotyledons</taxon>
        <taxon>Gunneridae</taxon>
        <taxon>Pentapetalae</taxon>
        <taxon>rosids</taxon>
        <taxon>malvids</taxon>
        <taxon>Brassicales</taxon>
        <taxon>Brassicaceae</taxon>
        <taxon>Coluteocarpeae</taxon>
        <taxon>Microthlaspi</taxon>
    </lineage>
</organism>
<dbReference type="OrthoDB" id="1094135at2759"/>